<protein>
    <recommendedName>
        <fullName evidence="7">O-methyltransferase</fullName>
    </recommendedName>
</protein>
<feature type="non-terminal residue" evidence="5">
    <location>
        <position position="1"/>
    </location>
</feature>
<dbReference type="CDD" id="cd02440">
    <property type="entry name" value="AdoMet_MTases"/>
    <property type="match status" value="1"/>
</dbReference>
<comment type="similarity">
    <text evidence="4">Belongs to the class I-like SAM-binding methyltransferase superfamily. Cation-dependent O-methyltransferase family.</text>
</comment>
<dbReference type="SUPFAM" id="SSF53335">
    <property type="entry name" value="S-adenosyl-L-methionine-dependent methyltransferases"/>
    <property type="match status" value="1"/>
</dbReference>
<dbReference type="Gene3D" id="3.40.50.150">
    <property type="entry name" value="Vaccinia Virus protein VP39"/>
    <property type="match status" value="1"/>
</dbReference>
<keyword evidence="3" id="KW-0949">S-adenosyl-L-methionine</keyword>
<evidence type="ECO:0000313" key="6">
    <source>
        <dbReference type="Proteomes" id="UP001283361"/>
    </source>
</evidence>
<dbReference type="InterPro" id="IPR002935">
    <property type="entry name" value="SAM_O-MeTrfase"/>
</dbReference>
<dbReference type="Pfam" id="PF01596">
    <property type="entry name" value="Methyltransf_3"/>
    <property type="match status" value="1"/>
</dbReference>
<dbReference type="EMBL" id="JAWDGP010007919">
    <property type="protein sequence ID" value="KAK3700239.1"/>
    <property type="molecule type" value="Genomic_DNA"/>
</dbReference>
<keyword evidence="2" id="KW-0808">Transferase</keyword>
<keyword evidence="6" id="KW-1185">Reference proteome</keyword>
<evidence type="ECO:0000256" key="2">
    <source>
        <dbReference type="ARBA" id="ARBA00022679"/>
    </source>
</evidence>
<evidence type="ECO:0008006" key="7">
    <source>
        <dbReference type="Google" id="ProtNLM"/>
    </source>
</evidence>
<sequence>RPGRELEAAIKQAETAGTNPEVLDALTASRDMFKRRDEYTLNATSDHSETLANISHETRNHDWQWEHDQGNIPWVYKPLMISGRLEGQFLKSLVSMQRAKRILEVGLFTGYGALSMAEALPADGEIVSLEICERLKILVEELAKDSHHAKKMRVEIGPALETAKKLAEAGEKFDMIFLDGDKKDYPALVKMAFDDNLLAEGGTLLIDNAFVHGAAYCPSENNTLAHDVLEAAKTCKQPLHRVLIPMNDGVLMVRRMQDVERESA</sequence>
<dbReference type="PROSITE" id="PS51682">
    <property type="entry name" value="SAM_OMT_I"/>
    <property type="match status" value="1"/>
</dbReference>
<comment type="caution">
    <text evidence="5">The sequence shown here is derived from an EMBL/GenBank/DDBJ whole genome shotgun (WGS) entry which is preliminary data.</text>
</comment>
<evidence type="ECO:0000256" key="1">
    <source>
        <dbReference type="ARBA" id="ARBA00022603"/>
    </source>
</evidence>
<proteinExistence type="inferred from homology"/>
<reference evidence="5" key="1">
    <citation type="journal article" date="2023" name="G3 (Bethesda)">
        <title>A reference genome for the long-term kleptoplast-retaining sea slug Elysia crispata morphotype clarki.</title>
        <authorList>
            <person name="Eastman K.E."/>
            <person name="Pendleton A.L."/>
            <person name="Shaikh M.A."/>
            <person name="Suttiyut T."/>
            <person name="Ogas R."/>
            <person name="Tomko P."/>
            <person name="Gavelis G."/>
            <person name="Widhalm J.R."/>
            <person name="Wisecaver J.H."/>
        </authorList>
    </citation>
    <scope>NUCLEOTIDE SEQUENCE</scope>
    <source>
        <strain evidence="5">ECLA1</strain>
    </source>
</reference>
<organism evidence="5 6">
    <name type="scientific">Elysia crispata</name>
    <name type="common">lettuce slug</name>
    <dbReference type="NCBI Taxonomy" id="231223"/>
    <lineage>
        <taxon>Eukaryota</taxon>
        <taxon>Metazoa</taxon>
        <taxon>Spiralia</taxon>
        <taxon>Lophotrochozoa</taxon>
        <taxon>Mollusca</taxon>
        <taxon>Gastropoda</taxon>
        <taxon>Heterobranchia</taxon>
        <taxon>Euthyneura</taxon>
        <taxon>Panpulmonata</taxon>
        <taxon>Sacoglossa</taxon>
        <taxon>Placobranchoidea</taxon>
        <taxon>Plakobranchidae</taxon>
        <taxon>Elysia</taxon>
    </lineage>
</organism>
<name>A0AAE1CJG4_9GAST</name>
<evidence type="ECO:0000256" key="3">
    <source>
        <dbReference type="ARBA" id="ARBA00022691"/>
    </source>
</evidence>
<dbReference type="PANTHER" id="PTHR10509:SF14">
    <property type="entry name" value="CAFFEOYL-COA O-METHYLTRANSFERASE 3-RELATED"/>
    <property type="match status" value="1"/>
</dbReference>
<accession>A0AAE1CJG4</accession>
<dbReference type="PANTHER" id="PTHR10509">
    <property type="entry name" value="O-METHYLTRANSFERASE-RELATED"/>
    <property type="match status" value="1"/>
</dbReference>
<dbReference type="AlphaFoldDB" id="A0AAE1CJG4"/>
<dbReference type="InterPro" id="IPR050362">
    <property type="entry name" value="Cation-dep_OMT"/>
</dbReference>
<dbReference type="GO" id="GO:0032259">
    <property type="term" value="P:methylation"/>
    <property type="evidence" value="ECO:0007669"/>
    <property type="project" value="UniProtKB-KW"/>
</dbReference>
<gene>
    <name evidence="5" type="ORF">RRG08_033517</name>
</gene>
<dbReference type="GO" id="GO:0008171">
    <property type="term" value="F:O-methyltransferase activity"/>
    <property type="evidence" value="ECO:0007669"/>
    <property type="project" value="InterPro"/>
</dbReference>
<keyword evidence="1" id="KW-0489">Methyltransferase</keyword>
<dbReference type="GO" id="GO:0008757">
    <property type="term" value="F:S-adenosylmethionine-dependent methyltransferase activity"/>
    <property type="evidence" value="ECO:0007669"/>
    <property type="project" value="TreeGrafter"/>
</dbReference>
<evidence type="ECO:0000313" key="5">
    <source>
        <dbReference type="EMBL" id="KAK3700239.1"/>
    </source>
</evidence>
<dbReference type="InterPro" id="IPR029063">
    <property type="entry name" value="SAM-dependent_MTases_sf"/>
</dbReference>
<evidence type="ECO:0000256" key="4">
    <source>
        <dbReference type="ARBA" id="ARBA00023453"/>
    </source>
</evidence>
<dbReference type="Proteomes" id="UP001283361">
    <property type="component" value="Unassembled WGS sequence"/>
</dbReference>